<proteinExistence type="predicted"/>
<dbReference type="KEGG" id="hau:Haur_2586"/>
<protein>
    <recommendedName>
        <fullName evidence="3">WXG100 family type VII secretion target</fullName>
    </recommendedName>
</protein>
<dbReference type="HOGENOM" id="CLU_646854_0_0_0"/>
<keyword evidence="2" id="KW-1185">Reference proteome</keyword>
<dbReference type="eggNOG" id="COG4842">
    <property type="taxonomic scope" value="Bacteria"/>
</dbReference>
<dbReference type="SUPFAM" id="SSF140453">
    <property type="entry name" value="EsxAB dimer-like"/>
    <property type="match status" value="1"/>
</dbReference>
<sequence length="424" mass="45442">MSKDVVQIQYEQTAQVAQHFGRLKQTVEQLQTTIRNVSQSLVDGDWQGDASVAFAKELDGEIYPTFNRLITAFQTAQEVTLEVQKIFGQAEEEAAALFKGELFGNADGGSKGGGSWLDSVGGFFSSVGNGIKDFFVGAGKELKDMVVGVWNMVTSPIETAKGIWHAVTHPGEFWEAFKAPYVEAWENGRPWEAIGRGTMFIGSLLIGTKGADKVGKAAKISKAATVADAASDIARVSNPLQAASDIGMLAKGGGAETAMARYIANQSSHVGAGTALTDRVVLGAFKADPASGFLGYIGEANAHGGRYFSTTSDVWNKLKPIAEGGNNRIWPVNREFLQAQLESGISRIDIKGSSIDDILTKRPQSYSAMEVRFMQSQAYQYGYRQVGNSWIKTGDWRASTTGRVIGGSIGPGGEILQTSQSLND</sequence>
<dbReference type="NCBIfam" id="TIGR03930">
    <property type="entry name" value="WXG100_ESAT6"/>
    <property type="match status" value="1"/>
</dbReference>
<evidence type="ECO:0008006" key="3">
    <source>
        <dbReference type="Google" id="ProtNLM"/>
    </source>
</evidence>
<name>A9B0B5_HERA2</name>
<organism evidence="1 2">
    <name type="scientific">Herpetosiphon aurantiacus (strain ATCC 23779 / DSM 785 / 114-95)</name>
    <dbReference type="NCBI Taxonomy" id="316274"/>
    <lineage>
        <taxon>Bacteria</taxon>
        <taxon>Bacillati</taxon>
        <taxon>Chloroflexota</taxon>
        <taxon>Chloroflexia</taxon>
        <taxon>Herpetosiphonales</taxon>
        <taxon>Herpetosiphonaceae</taxon>
        <taxon>Herpetosiphon</taxon>
    </lineage>
</organism>
<dbReference type="Gene3D" id="1.10.287.1060">
    <property type="entry name" value="ESAT-6-like"/>
    <property type="match status" value="1"/>
</dbReference>
<dbReference type="InParanoid" id="A9B0B5"/>
<dbReference type="InterPro" id="IPR036689">
    <property type="entry name" value="ESAT-6-like_sf"/>
</dbReference>
<dbReference type="Pfam" id="PF06013">
    <property type="entry name" value="WXG100"/>
    <property type="match status" value="1"/>
</dbReference>
<evidence type="ECO:0000313" key="1">
    <source>
        <dbReference type="EMBL" id="ABX05224.1"/>
    </source>
</evidence>
<dbReference type="Proteomes" id="UP000000787">
    <property type="component" value="Chromosome"/>
</dbReference>
<dbReference type="AlphaFoldDB" id="A9B0B5"/>
<evidence type="ECO:0000313" key="2">
    <source>
        <dbReference type="Proteomes" id="UP000000787"/>
    </source>
</evidence>
<dbReference type="EMBL" id="CP000875">
    <property type="protein sequence ID" value="ABX05224.1"/>
    <property type="molecule type" value="Genomic_DNA"/>
</dbReference>
<dbReference type="STRING" id="316274.Haur_2586"/>
<accession>A9B0B5</accession>
<gene>
    <name evidence="1" type="ordered locus">Haur_2586</name>
</gene>
<dbReference type="InterPro" id="IPR010310">
    <property type="entry name" value="T7SS_ESAT-6-like"/>
</dbReference>
<dbReference type="BioCyc" id="HAUR316274:GHYA-2614-MONOMER"/>
<reference evidence="1 2" key="1">
    <citation type="journal article" date="2011" name="Stand. Genomic Sci.">
        <title>Complete genome sequence of the filamentous gliding predatory bacterium Herpetosiphon aurantiacus type strain (114-95(T)).</title>
        <authorList>
            <person name="Kiss H."/>
            <person name="Nett M."/>
            <person name="Domin N."/>
            <person name="Martin K."/>
            <person name="Maresca J.A."/>
            <person name="Copeland A."/>
            <person name="Lapidus A."/>
            <person name="Lucas S."/>
            <person name="Berry K.W."/>
            <person name="Glavina Del Rio T."/>
            <person name="Dalin E."/>
            <person name="Tice H."/>
            <person name="Pitluck S."/>
            <person name="Richardson P."/>
            <person name="Bruce D."/>
            <person name="Goodwin L."/>
            <person name="Han C."/>
            <person name="Detter J.C."/>
            <person name="Schmutz J."/>
            <person name="Brettin T."/>
            <person name="Land M."/>
            <person name="Hauser L."/>
            <person name="Kyrpides N.C."/>
            <person name="Ivanova N."/>
            <person name="Goker M."/>
            <person name="Woyke T."/>
            <person name="Klenk H.P."/>
            <person name="Bryant D.A."/>
        </authorList>
    </citation>
    <scope>NUCLEOTIDE SEQUENCE [LARGE SCALE GENOMIC DNA]</scope>
    <source>
        <strain evidence="2">ATCC 23779 / DSM 785 / 114-95</strain>
    </source>
</reference>